<dbReference type="EC" id="3.2.1.52" evidence="3"/>
<dbReference type="PROSITE" id="PS00775">
    <property type="entry name" value="GLYCOSYL_HYDROL_F3"/>
    <property type="match status" value="1"/>
</dbReference>
<keyword evidence="10" id="KW-1185">Reference proteome</keyword>
<dbReference type="EMBL" id="JAUJEA010000009">
    <property type="protein sequence ID" value="MDN5204086.1"/>
    <property type="molecule type" value="Genomic_DNA"/>
</dbReference>
<dbReference type="PRINTS" id="PR00133">
    <property type="entry name" value="GLHYDRLASE3"/>
</dbReference>
<dbReference type="RefSeq" id="WP_346754109.1">
    <property type="nucleotide sequence ID" value="NZ_JAUJEA010000009.1"/>
</dbReference>
<evidence type="ECO:0000256" key="5">
    <source>
        <dbReference type="ARBA" id="ARBA00023295"/>
    </source>
</evidence>
<proteinExistence type="inferred from homology"/>
<comment type="catalytic activity">
    <reaction evidence="1">
        <text>Hydrolysis of terminal non-reducing N-acetyl-D-hexosamine residues in N-acetyl-beta-D-hexosaminides.</text>
        <dbReference type="EC" id="3.2.1.52"/>
    </reaction>
</comment>
<evidence type="ECO:0000256" key="3">
    <source>
        <dbReference type="ARBA" id="ARBA00012663"/>
    </source>
</evidence>
<sequence length="984" mass="110918">MIKKVGIGLFLNLIIIQGVFAQDAQLKISLNAREIWVDSVYRMMTEKQRIGQLFIVSTYSNLNEKHYRQITSLIKDHGIGGLHFMNGGPGRQISLINRYQKEAKIPLWIGMGVKDDAMVRLDSIIQFPSPVTLGAIQDNELIYELGKELARQNRILGSHINFGSVLDIKSDPFSQLIGNNSFGESKYNVAVKASAYMDGIQHHGVLAVAKHFPGQGSAQRNTNYSLPIIDQPIDHIRNDELYPFRKLMDRGAKGIMVGHLQVPAYDSSVNIPASLSPLIVKNLLKNQLGFNGIIFSDALNEKSLTRYHEPGEVELLAFKAGNDVLVAPEDLSIAMNRISGAIENGEIDPAKLEHSVKKILREKYVLGLTNFKPLPKNYVLSRINDPVAHLLNRRLYREAITVVKNEDGIFPIENLELKTFASLNINTTGKDGFKKMLSKYAPFTHFELSSSQKEANENLLRRLIGYENVVVGIHVPDESQGDQFQPEQAFLEFLGQLQQQTKLIIVVFGPPQHLKHFQNFKNLICGYEDNQYTQEIAPQIIFGALGAKGKLPVSVTEGIDLNQGIMTKSLGRLRYSVPEDVGMNSEILKRVDIIAEEAIKDMATPGCQILVARDGAVVYEKAYGYHTYKKEKAVTTETVYDLASLTKVLATLQAVMFLEDHALIDINKKASHYLPELKGTNKEDLVIKDILTHQSGLRSFIPFWVNTLDENGLSPTFYNQASSNEFPVEVGTGIYGIHTLEDSLWNWTVHSELRKKKRVRDEYDYRYSDLSFYILHRLVEKLLNQPLEDFLSQNLYGSLGLNTLGFLPMKRLDPELIAPTEQDNYFRRDLVKGWVHDPGAAMHGGVAGHAGVFSHANDIAKILQMNLQDGHYGGINYLQSGTVERFARKQFKKNRRGLGWDKPNPEDEDNNPTSQHASSNTYGHTGFTGTAAWVDPEYNLIYVFLSNRIYPSATNTKLIKNNIRTKIQDIIYQSFLREERIEKD</sequence>
<feature type="region of interest" description="Disordered" evidence="6">
    <location>
        <begin position="894"/>
        <end position="922"/>
    </location>
</feature>
<gene>
    <name evidence="9" type="ORF">QQ008_22025</name>
</gene>
<dbReference type="InterPro" id="IPR050226">
    <property type="entry name" value="NagZ_Beta-hexosaminidase"/>
</dbReference>
<dbReference type="Pfam" id="PF00933">
    <property type="entry name" value="Glyco_hydro_3"/>
    <property type="match status" value="1"/>
</dbReference>
<dbReference type="SUPFAM" id="SSF56601">
    <property type="entry name" value="beta-lactamase/transpeptidase-like"/>
    <property type="match status" value="1"/>
</dbReference>
<dbReference type="SUPFAM" id="SSF51445">
    <property type="entry name" value="(Trans)glycosidases"/>
    <property type="match status" value="1"/>
</dbReference>
<dbReference type="Proteomes" id="UP001172082">
    <property type="component" value="Unassembled WGS sequence"/>
</dbReference>
<dbReference type="InterPro" id="IPR001764">
    <property type="entry name" value="Glyco_hydro_3_N"/>
</dbReference>
<dbReference type="Gene3D" id="3.20.20.300">
    <property type="entry name" value="Glycoside hydrolase, family 3, N-terminal domain"/>
    <property type="match status" value="1"/>
</dbReference>
<keyword evidence="5" id="KW-0326">Glycosidase</keyword>
<dbReference type="InterPro" id="IPR036962">
    <property type="entry name" value="Glyco_hydro_3_N_sf"/>
</dbReference>
<organism evidence="9 10">
    <name type="scientific">Splendidivirga corallicola</name>
    <dbReference type="NCBI Taxonomy" id="3051826"/>
    <lineage>
        <taxon>Bacteria</taxon>
        <taxon>Pseudomonadati</taxon>
        <taxon>Bacteroidota</taxon>
        <taxon>Cytophagia</taxon>
        <taxon>Cytophagales</taxon>
        <taxon>Splendidivirgaceae</taxon>
        <taxon>Splendidivirga</taxon>
    </lineage>
</organism>
<keyword evidence="4 9" id="KW-0378">Hydrolase</keyword>
<dbReference type="PANTHER" id="PTHR30480">
    <property type="entry name" value="BETA-HEXOSAMINIDASE-RELATED"/>
    <property type="match status" value="1"/>
</dbReference>
<feature type="domain" description="Beta-lactamase-related" evidence="7">
    <location>
        <begin position="601"/>
        <end position="952"/>
    </location>
</feature>
<dbReference type="InterPro" id="IPR019800">
    <property type="entry name" value="Glyco_hydro_3_AS"/>
</dbReference>
<evidence type="ECO:0000313" key="9">
    <source>
        <dbReference type="EMBL" id="MDN5204086.1"/>
    </source>
</evidence>
<evidence type="ECO:0000256" key="6">
    <source>
        <dbReference type="SAM" id="MobiDB-lite"/>
    </source>
</evidence>
<dbReference type="InterPro" id="IPR017853">
    <property type="entry name" value="GH"/>
</dbReference>
<dbReference type="Pfam" id="PF00144">
    <property type="entry name" value="Beta-lactamase"/>
    <property type="match status" value="1"/>
</dbReference>
<reference evidence="9" key="1">
    <citation type="submission" date="2023-06" db="EMBL/GenBank/DDBJ databases">
        <title>Genomic of Parafulvivirga corallium.</title>
        <authorList>
            <person name="Wang G."/>
        </authorList>
    </citation>
    <scope>NUCLEOTIDE SEQUENCE</scope>
    <source>
        <strain evidence="9">BMA10</strain>
    </source>
</reference>
<protein>
    <recommendedName>
        <fullName evidence="3">beta-N-acetylhexosaminidase</fullName>
        <ecNumber evidence="3">3.2.1.52</ecNumber>
    </recommendedName>
</protein>
<evidence type="ECO:0000313" key="10">
    <source>
        <dbReference type="Proteomes" id="UP001172082"/>
    </source>
</evidence>
<dbReference type="GO" id="GO:0016787">
    <property type="term" value="F:hydrolase activity"/>
    <property type="evidence" value="ECO:0007669"/>
    <property type="project" value="UniProtKB-KW"/>
</dbReference>
<name>A0ABT8KTL9_9BACT</name>
<dbReference type="Gene3D" id="3.40.710.10">
    <property type="entry name" value="DD-peptidase/beta-lactamase superfamily"/>
    <property type="match status" value="1"/>
</dbReference>
<feature type="domain" description="Glycoside hydrolase family 3 N-terminal" evidence="8">
    <location>
        <begin position="48"/>
        <end position="361"/>
    </location>
</feature>
<dbReference type="InterPro" id="IPR012338">
    <property type="entry name" value="Beta-lactam/transpept-like"/>
</dbReference>
<comment type="caution">
    <text evidence="9">The sequence shown here is derived from an EMBL/GenBank/DDBJ whole genome shotgun (WGS) entry which is preliminary data.</text>
</comment>
<feature type="compositionally biased region" description="Polar residues" evidence="6">
    <location>
        <begin position="911"/>
        <end position="922"/>
    </location>
</feature>
<evidence type="ECO:0000259" key="8">
    <source>
        <dbReference type="Pfam" id="PF00933"/>
    </source>
</evidence>
<evidence type="ECO:0000256" key="1">
    <source>
        <dbReference type="ARBA" id="ARBA00001231"/>
    </source>
</evidence>
<evidence type="ECO:0000256" key="4">
    <source>
        <dbReference type="ARBA" id="ARBA00022801"/>
    </source>
</evidence>
<comment type="similarity">
    <text evidence="2">Belongs to the glycosyl hydrolase 3 family.</text>
</comment>
<dbReference type="InterPro" id="IPR001466">
    <property type="entry name" value="Beta-lactam-related"/>
</dbReference>
<accession>A0ABT8KTL9</accession>
<evidence type="ECO:0000259" key="7">
    <source>
        <dbReference type="Pfam" id="PF00144"/>
    </source>
</evidence>
<evidence type="ECO:0000256" key="2">
    <source>
        <dbReference type="ARBA" id="ARBA00005336"/>
    </source>
</evidence>
<dbReference type="PANTHER" id="PTHR30480:SF13">
    <property type="entry name" value="BETA-HEXOSAMINIDASE"/>
    <property type="match status" value="1"/>
</dbReference>